<feature type="domain" description="Disease resistance R13L4/SHOC-2-like LRR" evidence="11">
    <location>
        <begin position="65"/>
        <end position="261"/>
    </location>
</feature>
<dbReference type="PANTHER" id="PTHR48063:SF98">
    <property type="entry name" value="LRR RECEPTOR-LIKE SERINE_THREONINE-PROTEIN KINASE FLS2"/>
    <property type="match status" value="1"/>
</dbReference>
<keyword evidence="5" id="KW-0677">Repeat</keyword>
<evidence type="ECO:0000256" key="10">
    <source>
        <dbReference type="SAM" id="SignalP"/>
    </source>
</evidence>
<evidence type="ECO:0000256" key="8">
    <source>
        <dbReference type="ARBA" id="ARBA00023170"/>
    </source>
</evidence>
<accession>A0A8J4RB20</accession>
<dbReference type="Proteomes" id="UP000737018">
    <property type="component" value="Unassembled WGS sequence"/>
</dbReference>
<organism evidence="12 13">
    <name type="scientific">Castanea mollissima</name>
    <name type="common">Chinese chestnut</name>
    <dbReference type="NCBI Taxonomy" id="60419"/>
    <lineage>
        <taxon>Eukaryota</taxon>
        <taxon>Viridiplantae</taxon>
        <taxon>Streptophyta</taxon>
        <taxon>Embryophyta</taxon>
        <taxon>Tracheophyta</taxon>
        <taxon>Spermatophyta</taxon>
        <taxon>Magnoliopsida</taxon>
        <taxon>eudicotyledons</taxon>
        <taxon>Gunneridae</taxon>
        <taxon>Pentapetalae</taxon>
        <taxon>rosids</taxon>
        <taxon>fabids</taxon>
        <taxon>Fagales</taxon>
        <taxon>Fagaceae</taxon>
        <taxon>Castanea</taxon>
    </lineage>
</organism>
<evidence type="ECO:0000256" key="4">
    <source>
        <dbReference type="ARBA" id="ARBA00022729"/>
    </source>
</evidence>
<gene>
    <name evidence="12" type="ORF">CMV_014840</name>
</gene>
<keyword evidence="8" id="KW-0675">Receptor</keyword>
<dbReference type="EMBL" id="JRKL02002103">
    <property type="protein sequence ID" value="KAF3960451.1"/>
    <property type="molecule type" value="Genomic_DNA"/>
</dbReference>
<evidence type="ECO:0000313" key="13">
    <source>
        <dbReference type="Proteomes" id="UP000737018"/>
    </source>
</evidence>
<keyword evidence="2" id="KW-0433">Leucine-rich repeat</keyword>
<dbReference type="FunFam" id="3.80.10.10:FF:000383">
    <property type="entry name" value="Leucine-rich repeat receptor protein kinase EMS1"/>
    <property type="match status" value="1"/>
</dbReference>
<feature type="signal peptide" evidence="10">
    <location>
        <begin position="1"/>
        <end position="21"/>
    </location>
</feature>
<evidence type="ECO:0000256" key="5">
    <source>
        <dbReference type="ARBA" id="ARBA00022737"/>
    </source>
</evidence>
<evidence type="ECO:0000259" key="11">
    <source>
        <dbReference type="Pfam" id="PF23598"/>
    </source>
</evidence>
<feature type="chain" id="PRO_5035158098" description="Disease resistance R13L4/SHOC-2-like LRR domain-containing protein" evidence="10">
    <location>
        <begin position="22"/>
        <end position="381"/>
    </location>
</feature>
<evidence type="ECO:0000256" key="1">
    <source>
        <dbReference type="ARBA" id="ARBA00004479"/>
    </source>
</evidence>
<evidence type="ECO:0000313" key="12">
    <source>
        <dbReference type="EMBL" id="KAF3960451.1"/>
    </source>
</evidence>
<keyword evidence="3" id="KW-0812">Transmembrane</keyword>
<keyword evidence="4 10" id="KW-0732">Signal</keyword>
<dbReference type="PANTHER" id="PTHR48063">
    <property type="entry name" value="LRR RECEPTOR-LIKE KINASE"/>
    <property type="match status" value="1"/>
</dbReference>
<dbReference type="OrthoDB" id="1432563at2759"/>
<dbReference type="GO" id="GO:0016020">
    <property type="term" value="C:membrane"/>
    <property type="evidence" value="ECO:0007669"/>
    <property type="project" value="UniProtKB-SubCell"/>
</dbReference>
<dbReference type="SUPFAM" id="SSF52058">
    <property type="entry name" value="L domain-like"/>
    <property type="match status" value="1"/>
</dbReference>
<dbReference type="InterPro" id="IPR032675">
    <property type="entry name" value="LRR_dom_sf"/>
</dbReference>
<keyword evidence="9" id="KW-0325">Glycoprotein</keyword>
<comment type="caution">
    <text evidence="12">The sequence shown here is derived from an EMBL/GenBank/DDBJ whole genome shotgun (WGS) entry which is preliminary data.</text>
</comment>
<sequence length="381" mass="43171">MVASFAIHVLFLPRFFVITFSLCFFRVESNVSSCQKEKNTLLGFQRGLTDPYKLSLVSSWSDQEGSKISPSLVELEFLNYLDLRENFFNSTSIPSFLGSMVNLTHLDLHDAQFCGHISHQLGNLSSLLYLNLKENNGLYVDKLHWMFHLSSMQHLDLSHTDLHREVDWLQIVSSLSSLLELILNNCQLDSLTPSVGFVNSTSLRVLNLSENLFNQEIPNWFSNRSTSLLEYLNLRDNSLSGKIPDLLGQLKRLMDLDLSDNSLSGPIPSYLGNLSQMQALLLGVNKLNGTVPKSLGLLSNLFALSISHNFFTSNLDEAHFSKLGKLKELEISYTPLFFNVNSNWVPHFQLEYVSMISCKIGPNKLYIFTLSLLQSIIIFEM</sequence>
<dbReference type="InterPro" id="IPR055414">
    <property type="entry name" value="LRR_R13L4/SHOC2-like"/>
</dbReference>
<dbReference type="AlphaFoldDB" id="A0A8J4RB20"/>
<keyword evidence="13" id="KW-1185">Reference proteome</keyword>
<evidence type="ECO:0000256" key="3">
    <source>
        <dbReference type="ARBA" id="ARBA00022692"/>
    </source>
</evidence>
<reference evidence="12" key="1">
    <citation type="submission" date="2020-03" db="EMBL/GenBank/DDBJ databases">
        <title>Castanea mollissima Vanexum genome sequencing.</title>
        <authorList>
            <person name="Staton M."/>
        </authorList>
    </citation>
    <scope>NUCLEOTIDE SEQUENCE</scope>
    <source>
        <tissue evidence="12">Leaf</tissue>
    </source>
</reference>
<evidence type="ECO:0000256" key="2">
    <source>
        <dbReference type="ARBA" id="ARBA00022614"/>
    </source>
</evidence>
<comment type="subcellular location">
    <subcellularLocation>
        <location evidence="1">Membrane</location>
        <topology evidence="1">Single-pass type I membrane protein</topology>
    </subcellularLocation>
</comment>
<keyword evidence="6" id="KW-1133">Transmembrane helix</keyword>
<dbReference type="Gene3D" id="3.80.10.10">
    <property type="entry name" value="Ribonuclease Inhibitor"/>
    <property type="match status" value="2"/>
</dbReference>
<evidence type="ECO:0000256" key="9">
    <source>
        <dbReference type="ARBA" id="ARBA00023180"/>
    </source>
</evidence>
<dbReference type="InterPro" id="IPR046956">
    <property type="entry name" value="RLP23-like"/>
</dbReference>
<dbReference type="Pfam" id="PF23598">
    <property type="entry name" value="LRR_14"/>
    <property type="match status" value="1"/>
</dbReference>
<name>A0A8J4RB20_9ROSI</name>
<evidence type="ECO:0000256" key="7">
    <source>
        <dbReference type="ARBA" id="ARBA00023136"/>
    </source>
</evidence>
<evidence type="ECO:0000256" key="6">
    <source>
        <dbReference type="ARBA" id="ARBA00022989"/>
    </source>
</evidence>
<keyword evidence="7" id="KW-0472">Membrane</keyword>
<proteinExistence type="predicted"/>
<protein>
    <recommendedName>
        <fullName evidence="11">Disease resistance R13L4/SHOC-2-like LRR domain-containing protein</fullName>
    </recommendedName>
</protein>